<comment type="caution">
    <text evidence="7">The sequence shown here is derived from an EMBL/GenBank/DDBJ whole genome shotgun (WGS) entry which is preliminary data.</text>
</comment>
<dbReference type="GO" id="GO:0032259">
    <property type="term" value="P:methylation"/>
    <property type="evidence" value="ECO:0007669"/>
    <property type="project" value="UniProtKB-KW"/>
</dbReference>
<dbReference type="Proteomes" id="UP000092668">
    <property type="component" value="Unassembled WGS sequence"/>
</dbReference>
<dbReference type="NCBIfam" id="TIGR00027">
    <property type="entry name" value="mthyl_TIGR00027"/>
    <property type="match status" value="1"/>
</dbReference>
<keyword evidence="4 7" id="KW-0808">Transferase</keyword>
<dbReference type="PANTHER" id="PTHR43619">
    <property type="entry name" value="S-ADENOSYL-L-METHIONINE-DEPENDENT METHYLTRANSFERASE YKTD-RELATED"/>
    <property type="match status" value="1"/>
</dbReference>
<dbReference type="EC" id="2.1.1.-" evidence="6"/>
<evidence type="ECO:0000256" key="5">
    <source>
        <dbReference type="ARBA" id="ARBA00022691"/>
    </source>
</evidence>
<evidence type="ECO:0000313" key="7">
    <source>
        <dbReference type="EMBL" id="OBY31228.1"/>
    </source>
</evidence>
<keyword evidence="5 6" id="KW-0949">S-adenosyl-L-methionine</keyword>
<reference evidence="7 8" key="1">
    <citation type="submission" date="2015-06" db="EMBL/GenBank/DDBJ databases">
        <title>Genome sequence of Mycobacterium kumamotonense strain Roo.</title>
        <authorList>
            <person name="Greninger A.L."/>
            <person name="Cunningham G."/>
            <person name="Miller S."/>
        </authorList>
    </citation>
    <scope>NUCLEOTIDE SEQUENCE [LARGE SCALE GENOMIC DNA]</scope>
    <source>
        <strain evidence="7 8">Roo</strain>
    </source>
</reference>
<evidence type="ECO:0000256" key="1">
    <source>
        <dbReference type="ARBA" id="ARBA00003907"/>
    </source>
</evidence>
<dbReference type="InterPro" id="IPR029063">
    <property type="entry name" value="SAM-dependent_MTases_sf"/>
</dbReference>
<proteinExistence type="inferred from homology"/>
<evidence type="ECO:0000256" key="3">
    <source>
        <dbReference type="ARBA" id="ARBA00022603"/>
    </source>
</evidence>
<evidence type="ECO:0000313" key="8">
    <source>
        <dbReference type="Proteomes" id="UP000092668"/>
    </source>
</evidence>
<protein>
    <recommendedName>
        <fullName evidence="6">S-adenosyl-L-methionine-dependent methyltransferase</fullName>
        <ecNumber evidence="6">2.1.1.-</ecNumber>
    </recommendedName>
</protein>
<evidence type="ECO:0000256" key="6">
    <source>
        <dbReference type="RuleBase" id="RU362030"/>
    </source>
</evidence>
<dbReference type="Pfam" id="PF04072">
    <property type="entry name" value="LCM"/>
    <property type="match status" value="1"/>
</dbReference>
<keyword evidence="8" id="KW-1185">Reference proteome</keyword>
<dbReference type="STRING" id="354243.BST28_09685"/>
<dbReference type="SUPFAM" id="SSF53335">
    <property type="entry name" value="S-adenosyl-L-methionine-dependent methyltransferases"/>
    <property type="match status" value="1"/>
</dbReference>
<dbReference type="PATRIC" id="fig|354243.3.peg.2837"/>
<evidence type="ECO:0000256" key="2">
    <source>
        <dbReference type="ARBA" id="ARBA00008138"/>
    </source>
</evidence>
<comment type="similarity">
    <text evidence="2 6">Belongs to the UPF0677 family.</text>
</comment>
<dbReference type="EMBL" id="LFOE01000019">
    <property type="protein sequence ID" value="OBY31228.1"/>
    <property type="molecule type" value="Genomic_DNA"/>
</dbReference>
<name>A0A1B8SES3_9MYCO</name>
<keyword evidence="3 6" id="KW-0489">Methyltransferase</keyword>
<dbReference type="OrthoDB" id="9806164at2"/>
<comment type="function">
    <text evidence="1 6">Exhibits S-adenosyl-L-methionine-dependent methyltransferase activity.</text>
</comment>
<dbReference type="Gene3D" id="3.40.50.150">
    <property type="entry name" value="Vaccinia Virus protein VP39"/>
    <property type="match status" value="1"/>
</dbReference>
<dbReference type="RefSeq" id="WP_065288449.1">
    <property type="nucleotide sequence ID" value="NZ_LFOE01000019.1"/>
</dbReference>
<evidence type="ECO:0000256" key="4">
    <source>
        <dbReference type="ARBA" id="ARBA00022679"/>
    </source>
</evidence>
<dbReference type="PANTHER" id="PTHR43619:SF2">
    <property type="entry name" value="S-ADENOSYL-L-METHIONINE-DEPENDENT METHYLTRANSFERASES SUPERFAMILY PROTEIN"/>
    <property type="match status" value="1"/>
</dbReference>
<accession>A0A1B8SES3</accession>
<dbReference type="InterPro" id="IPR007213">
    <property type="entry name" value="Ppm1/Ppm2/Tcmp"/>
</dbReference>
<dbReference type="InterPro" id="IPR011610">
    <property type="entry name" value="SAM_mthyl_Trfase_ML2640-like"/>
</dbReference>
<organism evidence="7 8">
    <name type="scientific">Mycolicibacter kumamotonensis</name>
    <dbReference type="NCBI Taxonomy" id="354243"/>
    <lineage>
        <taxon>Bacteria</taxon>
        <taxon>Bacillati</taxon>
        <taxon>Actinomycetota</taxon>
        <taxon>Actinomycetes</taxon>
        <taxon>Mycobacteriales</taxon>
        <taxon>Mycobacteriaceae</taxon>
        <taxon>Mycolicibacter</taxon>
    </lineage>
</organism>
<gene>
    <name evidence="7" type="ORF">ACT18_13740</name>
</gene>
<sequence length="304" mass="32427">MSTAPASRDDTGSLATGAGVIATVLAAARAAATSRGLINDPFAAPLVHKVGLDFCIRVADGDLDISRLGKDGGFPRLAEFSAARTTFFDAFFTDAARGGIRQAVILGSGLDTRAYRLWWPAETIVYEVDHPPVVDFKASTMRAWGSAPSVNRRAVGVDLRGDWPAALRRVGFDAAAPTAWVIEGLLVWYVPSDAQNRLLDGVSALSAPGSRLAADHAVPPSRPQAVHNESLVERWRRRGLSLTGPGPFYSGEHTDVVRHLTESGWMTVDSGIADLFAAARLPRLTDRELDGAPAAIRYVAATRS</sequence>
<dbReference type="AlphaFoldDB" id="A0A1B8SES3"/>
<dbReference type="GO" id="GO:0008168">
    <property type="term" value="F:methyltransferase activity"/>
    <property type="evidence" value="ECO:0007669"/>
    <property type="project" value="UniProtKB-UniRule"/>
</dbReference>